<dbReference type="Proteomes" id="UP000799118">
    <property type="component" value="Unassembled WGS sequence"/>
</dbReference>
<evidence type="ECO:0000313" key="2">
    <source>
        <dbReference type="Proteomes" id="UP000799118"/>
    </source>
</evidence>
<dbReference type="Gene3D" id="3.80.10.10">
    <property type="entry name" value="Ribonuclease Inhibitor"/>
    <property type="match status" value="1"/>
</dbReference>
<evidence type="ECO:0000313" key="1">
    <source>
        <dbReference type="EMBL" id="KAE9386774.1"/>
    </source>
</evidence>
<gene>
    <name evidence="1" type="ORF">BT96DRAFT_1026096</name>
</gene>
<dbReference type="PANTHER" id="PTHR38926:SF5">
    <property type="entry name" value="F-BOX AND LEUCINE-RICH REPEAT PROTEIN 6"/>
    <property type="match status" value="1"/>
</dbReference>
<dbReference type="InterPro" id="IPR032675">
    <property type="entry name" value="LRR_dom_sf"/>
</dbReference>
<accession>A0A6A4GNM7</accession>
<dbReference type="PANTHER" id="PTHR38926">
    <property type="entry name" value="F-BOX DOMAIN CONTAINING PROTEIN, EXPRESSED"/>
    <property type="match status" value="1"/>
</dbReference>
<sequence length="434" mass="49788">MHEHNIIQYTSILCAVCVAWRKAAHLTPRLWSKLCLPLKDRKPVIPELEWVKEWINRSRGLPLDLYLNFKTQSGISPAITSQFMETILGFSHKLRLLDLEGHISFFIPLFSLPRSSLPQLEEVYLEISSFFLSNIDEHLAYLHVPRQIDTFLGAPKLRHVEFIEKDDNPILKQFALPAEQLTSLKLTSTIIDPSDFDPNAYIDILCRCKDLVHLRVDLGEHFEPDPVLFRKHLSISLPSLKSLDISAHRISGNDVNLLNCLTTPHLEELTLRYDLQNLDALTSFQHRSSPALSSLTLIRLWPSTGQTDENLNQTLIALLSLFPAIRSFRMQDCVFDSDKLLQALASTEGRVLLPKLTNFEFRAPHDIDDIDDVDMLPYELVPMILARSWKDEIKVVDGLLQLQKVVLRFPHFVEEDFTKLFELPDLVVDLGTFP</sequence>
<keyword evidence="2" id="KW-1185">Reference proteome</keyword>
<organism evidence="1 2">
    <name type="scientific">Gymnopus androsaceus JB14</name>
    <dbReference type="NCBI Taxonomy" id="1447944"/>
    <lineage>
        <taxon>Eukaryota</taxon>
        <taxon>Fungi</taxon>
        <taxon>Dikarya</taxon>
        <taxon>Basidiomycota</taxon>
        <taxon>Agaricomycotina</taxon>
        <taxon>Agaricomycetes</taxon>
        <taxon>Agaricomycetidae</taxon>
        <taxon>Agaricales</taxon>
        <taxon>Marasmiineae</taxon>
        <taxon>Omphalotaceae</taxon>
        <taxon>Gymnopus</taxon>
    </lineage>
</organism>
<evidence type="ECO:0008006" key="3">
    <source>
        <dbReference type="Google" id="ProtNLM"/>
    </source>
</evidence>
<name>A0A6A4GNM7_9AGAR</name>
<dbReference type="AlphaFoldDB" id="A0A6A4GNM7"/>
<dbReference type="SUPFAM" id="SSF52047">
    <property type="entry name" value="RNI-like"/>
    <property type="match status" value="1"/>
</dbReference>
<dbReference type="OrthoDB" id="2844577at2759"/>
<proteinExistence type="predicted"/>
<reference evidence="1" key="1">
    <citation type="journal article" date="2019" name="Environ. Microbiol.">
        <title>Fungal ecological strategies reflected in gene transcription - a case study of two litter decomposers.</title>
        <authorList>
            <person name="Barbi F."/>
            <person name="Kohler A."/>
            <person name="Barry K."/>
            <person name="Baskaran P."/>
            <person name="Daum C."/>
            <person name="Fauchery L."/>
            <person name="Ihrmark K."/>
            <person name="Kuo A."/>
            <person name="LaButti K."/>
            <person name="Lipzen A."/>
            <person name="Morin E."/>
            <person name="Grigoriev I.V."/>
            <person name="Henrissat B."/>
            <person name="Lindahl B."/>
            <person name="Martin F."/>
        </authorList>
    </citation>
    <scope>NUCLEOTIDE SEQUENCE</scope>
    <source>
        <strain evidence="1">JB14</strain>
    </source>
</reference>
<protein>
    <recommendedName>
        <fullName evidence="3">F-box domain-containing protein</fullName>
    </recommendedName>
</protein>
<dbReference type="EMBL" id="ML769849">
    <property type="protein sequence ID" value="KAE9386774.1"/>
    <property type="molecule type" value="Genomic_DNA"/>
</dbReference>